<dbReference type="Pfam" id="PF07514">
    <property type="entry name" value="TraI_2"/>
    <property type="match status" value="1"/>
</dbReference>
<keyword evidence="4" id="KW-1185">Reference proteome</keyword>
<proteinExistence type="predicted"/>
<feature type="domain" description="Uncharacterised" evidence="2">
    <location>
        <begin position="50"/>
        <end position="284"/>
    </location>
</feature>
<feature type="compositionally biased region" description="Polar residues" evidence="1">
    <location>
        <begin position="298"/>
        <end position="312"/>
    </location>
</feature>
<name>A0ABT3MTZ9_9GAMM</name>
<evidence type="ECO:0000313" key="4">
    <source>
        <dbReference type="Proteomes" id="UP001209854"/>
    </source>
</evidence>
<gene>
    <name evidence="3" type="ORF">NX722_09345</name>
</gene>
<protein>
    <submittedName>
        <fullName evidence="3">TraI domain-containing protein</fullName>
    </submittedName>
</protein>
<evidence type="ECO:0000313" key="3">
    <source>
        <dbReference type="EMBL" id="MCW7552843.1"/>
    </source>
</evidence>
<sequence length="415" mass="46903">MTSLQALSLIHRWFHHDSSQSKSVGSPEKPPLQVTEQQGCSGYQTGTGAILHQQQKLLDQLNEQLNLPDELQRLFNQTLDNLVSWMHLLPAHPQHHCEPAGAIRHALETAFWSVVATEQIHFDHELYPDQRRVRQPLWRLIAGVAGLLYDSGRVVSSITVHDSGVGHWPSLQAGLEQWLQKYRITGYQPHWVQSDNRPDKPLSSEYTCINLLLLDKLTSNELGYVLKPDHDKGSLWQTFIGCLTGQNSPQSAAQMVSAIELARLKSVKLHFIGGAALAALNSPEPDILKQDTEENVDSTESAEPQNPTVQSNGLALNGLQQVMKQLKPENTRWKKDSLVLRWPDDCQLSDQEDQSPFPTATELLNQWSEQGWLRQVGDEKTFLRNGQRYVFLQPDISLLCRQWLNTQPETESSPC</sequence>
<feature type="region of interest" description="Disordered" evidence="1">
    <location>
        <begin position="291"/>
        <end position="312"/>
    </location>
</feature>
<comment type="caution">
    <text evidence="3">The sequence shown here is derived from an EMBL/GenBank/DDBJ whole genome shotgun (WGS) entry which is preliminary data.</text>
</comment>
<organism evidence="3 4">
    <name type="scientific">Endozoicomonas gorgoniicola</name>
    <dbReference type="NCBI Taxonomy" id="1234144"/>
    <lineage>
        <taxon>Bacteria</taxon>
        <taxon>Pseudomonadati</taxon>
        <taxon>Pseudomonadota</taxon>
        <taxon>Gammaproteobacteria</taxon>
        <taxon>Oceanospirillales</taxon>
        <taxon>Endozoicomonadaceae</taxon>
        <taxon>Endozoicomonas</taxon>
    </lineage>
</organism>
<dbReference type="EMBL" id="JAPFCC010000001">
    <property type="protein sequence ID" value="MCW7552843.1"/>
    <property type="molecule type" value="Genomic_DNA"/>
</dbReference>
<dbReference type="InterPro" id="IPR011119">
    <property type="entry name" value="Unchr_helicase_relaxase_TraI"/>
</dbReference>
<dbReference type="Gene3D" id="1.10.3210.40">
    <property type="match status" value="1"/>
</dbReference>
<dbReference type="RefSeq" id="WP_262567751.1">
    <property type="nucleotide sequence ID" value="NZ_JAPFCC010000001.1"/>
</dbReference>
<dbReference type="Proteomes" id="UP001209854">
    <property type="component" value="Unassembled WGS sequence"/>
</dbReference>
<reference evidence="3 4" key="1">
    <citation type="submission" date="2022-10" db="EMBL/GenBank/DDBJ databases">
        <title>High-quality genome sequences of two octocoral-associated bacteria, Endozoicomonas euniceicola EF212 and Endozoicomonas gorgoniicola PS125.</title>
        <authorList>
            <person name="Chiou Y.-J."/>
            <person name="Chen Y.-H."/>
        </authorList>
    </citation>
    <scope>NUCLEOTIDE SEQUENCE [LARGE SCALE GENOMIC DNA]</scope>
    <source>
        <strain evidence="3 4">PS125</strain>
    </source>
</reference>
<evidence type="ECO:0000256" key="1">
    <source>
        <dbReference type="SAM" id="MobiDB-lite"/>
    </source>
</evidence>
<accession>A0ABT3MTZ9</accession>
<feature type="region of interest" description="Disordered" evidence="1">
    <location>
        <begin position="18"/>
        <end position="39"/>
    </location>
</feature>
<evidence type="ECO:0000259" key="2">
    <source>
        <dbReference type="Pfam" id="PF07514"/>
    </source>
</evidence>